<evidence type="ECO:0000313" key="8">
    <source>
        <dbReference type="Proteomes" id="UP000216352"/>
    </source>
</evidence>
<evidence type="ECO:0000313" key="7">
    <source>
        <dbReference type="EMBL" id="OZG59761.1"/>
    </source>
</evidence>
<keyword evidence="8" id="KW-1185">Reference proteome</keyword>
<dbReference type="GO" id="GO:0004526">
    <property type="term" value="F:ribonuclease P activity"/>
    <property type="evidence" value="ECO:0007669"/>
    <property type="project" value="UniProtKB-UniRule"/>
</dbReference>
<evidence type="ECO:0000256" key="5">
    <source>
        <dbReference type="ARBA" id="ARBA00022884"/>
    </source>
</evidence>
<evidence type="ECO:0000256" key="4">
    <source>
        <dbReference type="ARBA" id="ARBA00022801"/>
    </source>
</evidence>
<gene>
    <name evidence="7" type="ORF">BLEM_2236</name>
</gene>
<comment type="caution">
    <text evidence="7">The sequence shown here is derived from an EMBL/GenBank/DDBJ whole genome shotgun (WGS) entry which is preliminary data.</text>
</comment>
<dbReference type="SUPFAM" id="SSF54211">
    <property type="entry name" value="Ribosomal protein S5 domain 2-like"/>
    <property type="match status" value="1"/>
</dbReference>
<dbReference type="NCBIfam" id="TIGR00188">
    <property type="entry name" value="rnpA"/>
    <property type="match status" value="1"/>
</dbReference>
<dbReference type="STRING" id="1603886.GCA_001895165_00638"/>
<dbReference type="GO" id="GO:0000049">
    <property type="term" value="F:tRNA binding"/>
    <property type="evidence" value="ECO:0007669"/>
    <property type="project" value="InterPro"/>
</dbReference>
<keyword evidence="1" id="KW-0819">tRNA processing</keyword>
<organism evidence="7 8">
    <name type="scientific">Bifidobacterium lemurum</name>
    <dbReference type="NCBI Taxonomy" id="1603886"/>
    <lineage>
        <taxon>Bacteria</taxon>
        <taxon>Bacillati</taxon>
        <taxon>Actinomycetota</taxon>
        <taxon>Actinomycetes</taxon>
        <taxon>Bifidobacteriales</taxon>
        <taxon>Bifidobacteriaceae</taxon>
        <taxon>Bifidobacterium</taxon>
    </lineage>
</organism>
<keyword evidence="3" id="KW-0255">Endonuclease</keyword>
<dbReference type="PANTHER" id="PTHR33992:SF1">
    <property type="entry name" value="RIBONUCLEASE P PROTEIN COMPONENT"/>
    <property type="match status" value="1"/>
</dbReference>
<reference evidence="7 8" key="1">
    <citation type="journal article" date="2017" name="BMC Genomics">
        <title>Comparative genomic and phylogenomic analyses of the Bifidobacteriaceae family.</title>
        <authorList>
            <person name="Lugli G.A."/>
            <person name="Milani C."/>
            <person name="Turroni F."/>
            <person name="Duranti S."/>
            <person name="Mancabelli L."/>
            <person name="Mangifesta M."/>
            <person name="Ferrario C."/>
            <person name="Modesto M."/>
            <person name="Mattarelli P."/>
            <person name="Jiri K."/>
            <person name="van Sinderen D."/>
            <person name="Ventura M."/>
        </authorList>
    </citation>
    <scope>NUCLEOTIDE SEQUENCE [LARGE SCALE GENOMIC DNA]</scope>
    <source>
        <strain evidence="7 8">DSM 28807</strain>
    </source>
</reference>
<protein>
    <recommendedName>
        <fullName evidence="6">Ribonuclease P protein component</fullName>
        <ecNumber evidence="6">3.1.26.5</ecNumber>
    </recommendedName>
</protein>
<dbReference type="PANTHER" id="PTHR33992">
    <property type="entry name" value="RIBONUCLEASE P PROTEIN COMPONENT"/>
    <property type="match status" value="1"/>
</dbReference>
<dbReference type="InterPro" id="IPR014721">
    <property type="entry name" value="Ribsml_uS5_D2-typ_fold_subgr"/>
</dbReference>
<dbReference type="GO" id="GO:0042781">
    <property type="term" value="F:3'-tRNA processing endoribonuclease activity"/>
    <property type="evidence" value="ECO:0007669"/>
    <property type="project" value="TreeGrafter"/>
</dbReference>
<dbReference type="Proteomes" id="UP000216352">
    <property type="component" value="Unassembled WGS sequence"/>
</dbReference>
<dbReference type="Gene3D" id="3.30.230.10">
    <property type="match status" value="1"/>
</dbReference>
<evidence type="ECO:0000256" key="1">
    <source>
        <dbReference type="ARBA" id="ARBA00022694"/>
    </source>
</evidence>
<keyword evidence="5" id="KW-0694">RNA-binding</keyword>
<evidence type="ECO:0000256" key="3">
    <source>
        <dbReference type="ARBA" id="ARBA00022759"/>
    </source>
</evidence>
<dbReference type="AlphaFoldDB" id="A0A261FKS8"/>
<dbReference type="EC" id="3.1.26.5" evidence="6"/>
<evidence type="ECO:0000256" key="6">
    <source>
        <dbReference type="NCBIfam" id="TIGR00188"/>
    </source>
</evidence>
<keyword evidence="4" id="KW-0378">Hydrolase</keyword>
<accession>A0A261FKS8</accession>
<proteinExistence type="predicted"/>
<name>A0A261FKS8_9BIFI</name>
<dbReference type="EMBL" id="MWWX01000020">
    <property type="protein sequence ID" value="OZG59761.1"/>
    <property type="molecule type" value="Genomic_DNA"/>
</dbReference>
<dbReference type="InterPro" id="IPR020568">
    <property type="entry name" value="Ribosomal_Su5_D2-typ_SF"/>
</dbReference>
<dbReference type="Pfam" id="PF00825">
    <property type="entry name" value="Ribonuclease_P"/>
    <property type="match status" value="1"/>
</dbReference>
<sequence length="90" mass="10095">MHFLVRDDSSSLRERRLGLAVSKSVGNAVARNAVKRRFRVLARQYENELPERCDVVMRAKPSAAAASFQSLDEQVRSSFSAISRKTADAR</sequence>
<keyword evidence="2" id="KW-0540">Nuclease</keyword>
<dbReference type="InterPro" id="IPR000100">
    <property type="entry name" value="RNase_P"/>
</dbReference>
<evidence type="ECO:0000256" key="2">
    <source>
        <dbReference type="ARBA" id="ARBA00022722"/>
    </source>
</evidence>
<dbReference type="GO" id="GO:0030677">
    <property type="term" value="C:ribonuclease P complex"/>
    <property type="evidence" value="ECO:0007669"/>
    <property type="project" value="TreeGrafter"/>
</dbReference>